<protein>
    <submittedName>
        <fullName evidence="1">Uncharacterized protein</fullName>
    </submittedName>
</protein>
<sequence length="422" mass="46840">MTTLGRQNEIAPDAADRVAQVKSLLVTTGADRDVVRAAIHALSDDELMPFGLGAFRMNIMSLFSDDWSRQHVLQVARDATISYMWTGWEYHNHYLPKLGPEADTPQIDDMPFGRIRQLLGDGRGLVLASFHLGHFRYMLSDIAHAGIECWVPLATSGFNDYASAREANPDAAFWCHLHTVNAELQGKSTALARALARGGCVLSTIDGNTGIDGPRGNVRRATVRLLGTDVRVKDGLIRMAARFGAPILPLIAYSEGDRRRCRVGDLINPDGPLAGDVADRFVREALQQAYAFFADALTDFAAEWCGASQFHQWRVPCHSEPQPMEDVAQQLARHLESGGRLFVNVSRIVELSRGEEIVWTDVKTQRCYRMPAAMKALVERLSPDRDGVDRAWLDDQVEPARSRMWDLVCQLGARNAICGRES</sequence>
<dbReference type="RefSeq" id="WP_081126873.1">
    <property type="nucleotide sequence ID" value="NZ_LDOS01000002.1"/>
</dbReference>
<keyword evidence="2" id="KW-1185">Reference proteome</keyword>
<dbReference type="STRING" id="993689.GCA_002077135_01470"/>
<proteinExistence type="predicted"/>
<dbReference type="OrthoDB" id="5959650at2"/>
<comment type="caution">
    <text evidence="1">The sequence shown here is derived from an EMBL/GenBank/DDBJ whole genome shotgun (WGS) entry which is preliminary data.</text>
</comment>
<evidence type="ECO:0000313" key="2">
    <source>
        <dbReference type="Proteomes" id="UP000307749"/>
    </source>
</evidence>
<dbReference type="AlphaFoldDB" id="A0A4S3KGQ5"/>
<gene>
    <name evidence="1" type="ORF">B1806_14565</name>
</gene>
<evidence type="ECO:0000313" key="1">
    <source>
        <dbReference type="EMBL" id="THD07776.1"/>
    </source>
</evidence>
<dbReference type="EMBL" id="MWQO01000056">
    <property type="protein sequence ID" value="THD07776.1"/>
    <property type="molecule type" value="Genomic_DNA"/>
</dbReference>
<name>A0A4S3KGQ5_9GAMM</name>
<dbReference type="Proteomes" id="UP000307749">
    <property type="component" value="Unassembled WGS sequence"/>
</dbReference>
<accession>A0A4S3KGQ5</accession>
<organism evidence="1 2">
    <name type="scientific">Metallibacterium scheffleri</name>
    <dbReference type="NCBI Taxonomy" id="993689"/>
    <lineage>
        <taxon>Bacteria</taxon>
        <taxon>Pseudomonadati</taxon>
        <taxon>Pseudomonadota</taxon>
        <taxon>Gammaproteobacteria</taxon>
        <taxon>Lysobacterales</taxon>
        <taxon>Rhodanobacteraceae</taxon>
        <taxon>Metallibacterium</taxon>
    </lineage>
</organism>
<reference evidence="1 2" key="1">
    <citation type="submission" date="2017-02" db="EMBL/GenBank/DDBJ databases">
        <title>Whole genome sequencing of Metallibacterium scheffleri DSM 24874 (T).</title>
        <authorList>
            <person name="Kumar S."/>
            <person name="Patil P."/>
            <person name="Patil P.B."/>
        </authorList>
    </citation>
    <scope>NUCLEOTIDE SEQUENCE [LARGE SCALE GENOMIC DNA]</scope>
    <source>
        <strain evidence="1 2">DSM 24874</strain>
    </source>
</reference>